<evidence type="ECO:0000256" key="1">
    <source>
        <dbReference type="SAM" id="MobiDB-lite"/>
    </source>
</evidence>
<accession>A0A327WRY0</accession>
<proteinExistence type="predicted"/>
<evidence type="ECO:0000313" key="3">
    <source>
        <dbReference type="Proteomes" id="UP000249203"/>
    </source>
</evidence>
<dbReference type="AlphaFoldDB" id="A0A327WRY0"/>
<protein>
    <submittedName>
        <fullName evidence="2">Uncharacterized protein</fullName>
    </submittedName>
</protein>
<organism evidence="2 3">
    <name type="scientific">Aliidiomarina maris</name>
    <dbReference type="NCBI Taxonomy" id="531312"/>
    <lineage>
        <taxon>Bacteria</taxon>
        <taxon>Pseudomonadati</taxon>
        <taxon>Pseudomonadota</taxon>
        <taxon>Gammaproteobacteria</taxon>
        <taxon>Alteromonadales</taxon>
        <taxon>Idiomarinaceae</taxon>
        <taxon>Aliidiomarina</taxon>
    </lineage>
</organism>
<sequence>MYGYRVLSWGLSMRLWILFVTMCSLLSLPFSGTLAATDVMHDHRMQVTSVSAQHEHRAESSTKNLVKHSVEMSEHMASSSQQPTASADDSEHCPSMAGNPPNSTHSTGIVLDQGTADYCEDMDCTDCPPDCGHCVASGHGSCATLTWQQVATHAVMLSPVVAHTSFYQLLSGQPSPPPIIS</sequence>
<name>A0A327WRY0_9GAMM</name>
<gene>
    <name evidence="2" type="ORF">B0I24_1171</name>
</gene>
<feature type="region of interest" description="Disordered" evidence="1">
    <location>
        <begin position="69"/>
        <end position="109"/>
    </location>
</feature>
<reference evidence="2 3" key="1">
    <citation type="submission" date="2018-06" db="EMBL/GenBank/DDBJ databases">
        <title>Genomic Encyclopedia of Type Strains, Phase III (KMG-III): the genomes of soil and plant-associated and newly described type strains.</title>
        <authorList>
            <person name="Whitman W."/>
        </authorList>
    </citation>
    <scope>NUCLEOTIDE SEQUENCE [LARGE SCALE GENOMIC DNA]</scope>
    <source>
        <strain evidence="2 3">CGMCC 1.15366</strain>
    </source>
</reference>
<evidence type="ECO:0000313" key="2">
    <source>
        <dbReference type="EMBL" id="RAJ93596.1"/>
    </source>
</evidence>
<dbReference type="EMBL" id="QLMD01000017">
    <property type="protein sequence ID" value="RAJ93596.1"/>
    <property type="molecule type" value="Genomic_DNA"/>
</dbReference>
<dbReference type="Proteomes" id="UP000249203">
    <property type="component" value="Unassembled WGS sequence"/>
</dbReference>
<feature type="compositionally biased region" description="Polar residues" evidence="1">
    <location>
        <begin position="76"/>
        <end position="87"/>
    </location>
</feature>
<comment type="caution">
    <text evidence="2">The sequence shown here is derived from an EMBL/GenBank/DDBJ whole genome shotgun (WGS) entry which is preliminary data.</text>
</comment>